<gene>
    <name evidence="1" type="ORF">JTE90_014851</name>
</gene>
<evidence type="ECO:0000313" key="1">
    <source>
        <dbReference type="EMBL" id="KAG8177403.1"/>
    </source>
</evidence>
<organism evidence="1 2">
    <name type="scientific">Oedothorax gibbosus</name>
    <dbReference type="NCBI Taxonomy" id="931172"/>
    <lineage>
        <taxon>Eukaryota</taxon>
        <taxon>Metazoa</taxon>
        <taxon>Ecdysozoa</taxon>
        <taxon>Arthropoda</taxon>
        <taxon>Chelicerata</taxon>
        <taxon>Arachnida</taxon>
        <taxon>Araneae</taxon>
        <taxon>Araneomorphae</taxon>
        <taxon>Entelegynae</taxon>
        <taxon>Araneoidea</taxon>
        <taxon>Linyphiidae</taxon>
        <taxon>Erigoninae</taxon>
        <taxon>Oedothorax</taxon>
    </lineage>
</organism>
<dbReference type="Proteomes" id="UP000827092">
    <property type="component" value="Unassembled WGS sequence"/>
</dbReference>
<protein>
    <submittedName>
        <fullName evidence="1">Uncharacterized protein</fullName>
    </submittedName>
</protein>
<evidence type="ECO:0000313" key="2">
    <source>
        <dbReference type="Proteomes" id="UP000827092"/>
    </source>
</evidence>
<proteinExistence type="predicted"/>
<keyword evidence="2" id="KW-1185">Reference proteome</keyword>
<comment type="caution">
    <text evidence="1">The sequence shown here is derived from an EMBL/GenBank/DDBJ whole genome shotgun (WGS) entry which is preliminary data.</text>
</comment>
<sequence>MNSICKKKLRARIEKENDKNRTDGTVTAVYDLQAILQIPKGQISLFFYKSRINCLNLTVSDLRAKDVVCYFGDETEELLKLAAAYSITLNGR</sequence>
<reference evidence="1 2" key="1">
    <citation type="journal article" date="2022" name="Nat. Ecol. Evol.">
        <title>A masculinizing supergene underlies an exaggerated male reproductive morph in a spider.</title>
        <authorList>
            <person name="Hendrickx F."/>
            <person name="De Corte Z."/>
            <person name="Sonet G."/>
            <person name="Van Belleghem S.M."/>
            <person name="Kostlbacher S."/>
            <person name="Vangestel C."/>
        </authorList>
    </citation>
    <scope>NUCLEOTIDE SEQUENCE [LARGE SCALE GENOMIC DNA]</scope>
    <source>
        <strain evidence="1">W744_W776</strain>
    </source>
</reference>
<name>A0AAV6U0H3_9ARAC</name>
<accession>A0AAV6U0H3</accession>
<dbReference type="AlphaFoldDB" id="A0AAV6U0H3"/>
<dbReference type="EMBL" id="JAFNEN010000781">
    <property type="protein sequence ID" value="KAG8177403.1"/>
    <property type="molecule type" value="Genomic_DNA"/>
</dbReference>